<feature type="region of interest" description="Disordered" evidence="1">
    <location>
        <begin position="208"/>
        <end position="228"/>
    </location>
</feature>
<feature type="transmembrane region" description="Helical" evidence="2">
    <location>
        <begin position="79"/>
        <end position="98"/>
    </location>
</feature>
<dbReference type="OrthoDB" id="5243382at2759"/>
<gene>
    <name evidence="3" type="ORF">BD289DRAFT_44708</name>
</gene>
<evidence type="ECO:0000256" key="2">
    <source>
        <dbReference type="SAM" id="Phobius"/>
    </source>
</evidence>
<keyword evidence="4" id="KW-1185">Reference proteome</keyword>
<keyword evidence="2" id="KW-0472">Membrane</keyword>
<keyword evidence="2" id="KW-1133">Transmembrane helix</keyword>
<keyword evidence="2" id="KW-0812">Transmembrane</keyword>
<evidence type="ECO:0000313" key="4">
    <source>
        <dbReference type="Proteomes" id="UP000241462"/>
    </source>
</evidence>
<evidence type="ECO:0000256" key="1">
    <source>
        <dbReference type="SAM" id="MobiDB-lite"/>
    </source>
</evidence>
<feature type="region of interest" description="Disordered" evidence="1">
    <location>
        <begin position="318"/>
        <end position="375"/>
    </location>
</feature>
<protein>
    <submittedName>
        <fullName evidence="3">Uncharacterized protein</fullName>
    </submittedName>
</protein>
<dbReference type="Proteomes" id="UP000241462">
    <property type="component" value="Unassembled WGS sequence"/>
</dbReference>
<feature type="compositionally biased region" description="Polar residues" evidence="1">
    <location>
        <begin position="213"/>
        <end position="228"/>
    </location>
</feature>
<dbReference type="EMBL" id="KZ678507">
    <property type="protein sequence ID" value="PSR81261.1"/>
    <property type="molecule type" value="Genomic_DNA"/>
</dbReference>
<organism evidence="3 4">
    <name type="scientific">Coniella lustricola</name>
    <dbReference type="NCBI Taxonomy" id="2025994"/>
    <lineage>
        <taxon>Eukaryota</taxon>
        <taxon>Fungi</taxon>
        <taxon>Dikarya</taxon>
        <taxon>Ascomycota</taxon>
        <taxon>Pezizomycotina</taxon>
        <taxon>Sordariomycetes</taxon>
        <taxon>Sordariomycetidae</taxon>
        <taxon>Diaporthales</taxon>
        <taxon>Schizoparmaceae</taxon>
        <taxon>Coniella</taxon>
    </lineage>
</organism>
<dbReference type="AlphaFoldDB" id="A0A2T3A1R0"/>
<name>A0A2T3A1R0_9PEZI</name>
<feature type="transmembrane region" description="Helical" evidence="2">
    <location>
        <begin position="39"/>
        <end position="59"/>
    </location>
</feature>
<sequence length="375" mass="40486">MQPRDSTSSGQYDDGVYDKVEAQSQYTASQVPLIRGPKLPLVMLFALAMLLLFCFIGLLVSGLHFGHRVYSDDCLGQSWIMFSSILGFLYIGLHVQAARKGEPASRKQPCAQHPLHSGCVVVARLDAIGWAVSLIIVSVSVAKNPTPVSCVDLVACVAVTPAIIFILCVDERATRPFDLPYITSHSSSSVLTCRVSAIMASMNEVSAEDSISRRGSSHSQRGNSNTQHAAAIAAANSAAMANSISGPRPPPSSVKPARPWAFTNFDKRTKQQLAASVNEASQVSATRQWVGGPRALPLSERALQTGVLPPPVCFDPKIPDPVGRPVQQEPPARQVLRKANPNEPAHLPRTTAQAYQDSHGRRFQRGEHHHPHGYA</sequence>
<reference evidence="3 4" key="1">
    <citation type="journal article" date="2018" name="Mycol. Prog.">
        <title>Coniella lustricola, a new species from submerged detritus.</title>
        <authorList>
            <person name="Raudabaugh D.B."/>
            <person name="Iturriaga T."/>
            <person name="Carver A."/>
            <person name="Mondo S."/>
            <person name="Pangilinan J."/>
            <person name="Lipzen A."/>
            <person name="He G."/>
            <person name="Amirebrahimi M."/>
            <person name="Grigoriev I.V."/>
            <person name="Miller A.N."/>
        </authorList>
    </citation>
    <scope>NUCLEOTIDE SEQUENCE [LARGE SCALE GENOMIC DNA]</scope>
    <source>
        <strain evidence="3 4">B22-T-1</strain>
    </source>
</reference>
<dbReference type="STRING" id="2025994.A0A2T3A1R0"/>
<proteinExistence type="predicted"/>
<dbReference type="InParanoid" id="A0A2T3A1R0"/>
<accession>A0A2T3A1R0</accession>
<evidence type="ECO:0000313" key="3">
    <source>
        <dbReference type="EMBL" id="PSR81261.1"/>
    </source>
</evidence>
<feature type="transmembrane region" description="Helical" evidence="2">
    <location>
        <begin position="119"/>
        <end position="140"/>
    </location>
</feature>
<feature type="transmembrane region" description="Helical" evidence="2">
    <location>
        <begin position="146"/>
        <end position="169"/>
    </location>
</feature>